<evidence type="ECO:0000313" key="3">
    <source>
        <dbReference type="Proteomes" id="UP000316778"/>
    </source>
</evidence>
<feature type="region of interest" description="Disordered" evidence="1">
    <location>
        <begin position="49"/>
        <end position="78"/>
    </location>
</feature>
<dbReference type="RefSeq" id="WP_145710116.1">
    <property type="nucleotide sequence ID" value="NZ_BAAAFY010000001.1"/>
</dbReference>
<keyword evidence="3" id="KW-1185">Reference proteome</keyword>
<dbReference type="AlphaFoldDB" id="A0A562TBH3"/>
<organism evidence="2 3">
    <name type="scientific">Chitinophaga japonensis</name>
    <name type="common">Flexibacter japonensis</name>
    <dbReference type="NCBI Taxonomy" id="104662"/>
    <lineage>
        <taxon>Bacteria</taxon>
        <taxon>Pseudomonadati</taxon>
        <taxon>Bacteroidota</taxon>
        <taxon>Chitinophagia</taxon>
        <taxon>Chitinophagales</taxon>
        <taxon>Chitinophagaceae</taxon>
        <taxon>Chitinophaga</taxon>
    </lineage>
</organism>
<protein>
    <submittedName>
        <fullName evidence="2">Uncharacterized protein</fullName>
    </submittedName>
</protein>
<feature type="compositionally biased region" description="Basic and acidic residues" evidence="1">
    <location>
        <begin position="65"/>
        <end position="74"/>
    </location>
</feature>
<sequence>MLMKKSFVYQIAFLLGLAIVAPLALLGRETGNVYGSELPDIRLMSMARDTVPPGVTPGETQQEVKPPEIKEVPKSRRKIKPAPVSAPIPVKPVIRPKVIKPKVIRPKVGLSL</sequence>
<evidence type="ECO:0000313" key="2">
    <source>
        <dbReference type="EMBL" id="TWI90937.1"/>
    </source>
</evidence>
<dbReference type="EMBL" id="VLLG01000002">
    <property type="protein sequence ID" value="TWI90937.1"/>
    <property type="molecule type" value="Genomic_DNA"/>
</dbReference>
<gene>
    <name evidence="2" type="ORF">LX66_0298</name>
</gene>
<accession>A0A562TBH3</accession>
<name>A0A562TBH3_CHIJA</name>
<dbReference type="OrthoDB" id="9950313at2"/>
<evidence type="ECO:0000256" key="1">
    <source>
        <dbReference type="SAM" id="MobiDB-lite"/>
    </source>
</evidence>
<reference evidence="2 3" key="1">
    <citation type="journal article" date="2013" name="Stand. Genomic Sci.">
        <title>Genomic Encyclopedia of Type Strains, Phase I: The one thousand microbial genomes (KMG-I) project.</title>
        <authorList>
            <person name="Kyrpides N.C."/>
            <person name="Woyke T."/>
            <person name="Eisen J.A."/>
            <person name="Garrity G."/>
            <person name="Lilburn T.G."/>
            <person name="Beck B.J."/>
            <person name="Whitman W.B."/>
            <person name="Hugenholtz P."/>
            <person name="Klenk H.P."/>
        </authorList>
    </citation>
    <scope>NUCLEOTIDE SEQUENCE [LARGE SCALE GENOMIC DNA]</scope>
    <source>
        <strain evidence="2 3">DSM 13484</strain>
    </source>
</reference>
<proteinExistence type="predicted"/>
<dbReference type="Proteomes" id="UP000316778">
    <property type="component" value="Unassembled WGS sequence"/>
</dbReference>
<comment type="caution">
    <text evidence="2">The sequence shown here is derived from an EMBL/GenBank/DDBJ whole genome shotgun (WGS) entry which is preliminary data.</text>
</comment>